<evidence type="ECO:0000256" key="1">
    <source>
        <dbReference type="ARBA" id="ARBA00006696"/>
    </source>
</evidence>
<evidence type="ECO:0000256" key="6">
    <source>
        <dbReference type="PIRSR" id="PIRSR000915-1"/>
    </source>
</evidence>
<dbReference type="InterPro" id="IPR006354">
    <property type="entry name" value="HAD-SF_hydro_IIA_hyp1"/>
</dbReference>
<evidence type="ECO:0000256" key="7">
    <source>
        <dbReference type="PIRSR" id="PIRSR000915-2"/>
    </source>
</evidence>
<organism evidence="9 10">
    <name type="scientific">Geomicrobium halophilum</name>
    <dbReference type="NCBI Taxonomy" id="549000"/>
    <lineage>
        <taxon>Bacteria</taxon>
        <taxon>Bacillati</taxon>
        <taxon>Bacillota</taxon>
        <taxon>Bacilli</taxon>
        <taxon>Bacillales</taxon>
        <taxon>Geomicrobium</taxon>
    </lineage>
</organism>
<feature type="active site" description="Nucleophile" evidence="6">
    <location>
        <position position="11"/>
    </location>
</feature>
<feature type="binding site" evidence="8">
    <location>
        <position position="13"/>
    </location>
    <ligand>
        <name>Mg(2+)</name>
        <dbReference type="ChEBI" id="CHEBI:18420"/>
    </ligand>
</feature>
<dbReference type="PANTHER" id="PTHR19288">
    <property type="entry name" value="4-NITROPHENYLPHOSPHATASE-RELATED"/>
    <property type="match status" value="1"/>
</dbReference>
<dbReference type="Gene3D" id="3.40.50.1000">
    <property type="entry name" value="HAD superfamily/HAD-like"/>
    <property type="match status" value="2"/>
</dbReference>
<name>A0A841PMY1_9BACL</name>
<dbReference type="InterPro" id="IPR023214">
    <property type="entry name" value="HAD_sf"/>
</dbReference>
<dbReference type="InterPro" id="IPR006357">
    <property type="entry name" value="HAD-SF_hydro_IIA"/>
</dbReference>
<dbReference type="CDD" id="cd07530">
    <property type="entry name" value="HAD_Pase_UmpH-like"/>
    <property type="match status" value="1"/>
</dbReference>
<keyword evidence="2 5" id="KW-0479">Metal-binding</keyword>
<evidence type="ECO:0000313" key="9">
    <source>
        <dbReference type="EMBL" id="MBB6450207.1"/>
    </source>
</evidence>
<dbReference type="GO" id="GO:0005737">
    <property type="term" value="C:cytoplasm"/>
    <property type="evidence" value="ECO:0007669"/>
    <property type="project" value="TreeGrafter"/>
</dbReference>
<dbReference type="Pfam" id="PF13242">
    <property type="entry name" value="Hydrolase_like"/>
    <property type="match status" value="1"/>
</dbReference>
<dbReference type="PANTHER" id="PTHR19288:SF46">
    <property type="entry name" value="HALOACID DEHALOGENASE-LIKE HYDROLASE DOMAIN-CONTAINING PROTEIN 2"/>
    <property type="match status" value="1"/>
</dbReference>
<comment type="cofactor">
    <cofactor evidence="8">
        <name>Mg(2+)</name>
        <dbReference type="ChEBI" id="CHEBI:18420"/>
    </cofactor>
    <text evidence="8">Divalent metal ions. Mg(2+) is the most effective.</text>
</comment>
<dbReference type="SUPFAM" id="SSF56784">
    <property type="entry name" value="HAD-like"/>
    <property type="match status" value="1"/>
</dbReference>
<dbReference type="GO" id="GO:0046872">
    <property type="term" value="F:metal ion binding"/>
    <property type="evidence" value="ECO:0007669"/>
    <property type="project" value="UniProtKB-KW"/>
</dbReference>
<comment type="similarity">
    <text evidence="1 5">Belongs to the HAD-like hydrolase superfamily. NagD family.</text>
</comment>
<feature type="binding site" evidence="7">
    <location>
        <position position="184"/>
    </location>
    <ligand>
        <name>substrate</name>
    </ligand>
</feature>
<dbReference type="EMBL" id="JACHHJ010000003">
    <property type="protein sequence ID" value="MBB6450207.1"/>
    <property type="molecule type" value="Genomic_DNA"/>
</dbReference>
<dbReference type="AlphaFoldDB" id="A0A841PMY1"/>
<keyword evidence="3 9" id="KW-0378">Hydrolase</keyword>
<proteinExistence type="inferred from homology"/>
<sequence>MLASYQGYLIDLDGTIYRGKKVIEESRSFIRALSERQIPYMFLTNNSSRTAAEVAENLKRMGVEATARHVYTSSMGMAAYVRKHWRGQSVSAYVIGSRGLIQALEEIGVQFTDEHPDAVIVGIDRTFTYEKLAKAQKALCNGAILLATNGDEALPTEQGYMPGNGSIVAAIATASATKPTFIGKPESWIVEQALAALGTAKSNTLLVGDNYNTDILAGIRAGLPTLHVGTGVTSKQELAKKEVQPTHSVVHLQQKLLGE</sequence>
<dbReference type="RefSeq" id="WP_184404274.1">
    <property type="nucleotide sequence ID" value="NZ_JACHHJ010000003.1"/>
</dbReference>
<feature type="binding site" evidence="8">
    <location>
        <position position="209"/>
    </location>
    <ligand>
        <name>Mg(2+)</name>
        <dbReference type="ChEBI" id="CHEBI:18420"/>
    </ligand>
</feature>
<dbReference type="SFLD" id="SFLDS00003">
    <property type="entry name" value="Haloacid_Dehalogenase"/>
    <property type="match status" value="1"/>
</dbReference>
<dbReference type="NCBIfam" id="TIGR01457">
    <property type="entry name" value="HAD-SF-IIA-hyp2"/>
    <property type="match status" value="1"/>
</dbReference>
<keyword evidence="10" id="KW-1185">Reference proteome</keyword>
<feature type="binding site" evidence="8">
    <location>
        <position position="11"/>
    </location>
    <ligand>
        <name>Mg(2+)</name>
        <dbReference type="ChEBI" id="CHEBI:18420"/>
    </ligand>
</feature>
<dbReference type="GO" id="GO:0016791">
    <property type="term" value="F:phosphatase activity"/>
    <property type="evidence" value="ECO:0007669"/>
    <property type="project" value="TreeGrafter"/>
</dbReference>
<gene>
    <name evidence="9" type="ORF">HNR44_002190</name>
</gene>
<evidence type="ECO:0000256" key="8">
    <source>
        <dbReference type="PIRSR" id="PIRSR000915-3"/>
    </source>
</evidence>
<feature type="active site" description="Proton donor" evidence="6">
    <location>
        <position position="13"/>
    </location>
</feature>
<evidence type="ECO:0000313" key="10">
    <source>
        <dbReference type="Proteomes" id="UP000568839"/>
    </source>
</evidence>
<evidence type="ECO:0000256" key="3">
    <source>
        <dbReference type="ARBA" id="ARBA00022801"/>
    </source>
</evidence>
<comment type="caution">
    <text evidence="9">The sequence shown here is derived from an EMBL/GenBank/DDBJ whole genome shotgun (WGS) entry which is preliminary data.</text>
</comment>
<comment type="function">
    <text evidence="5">Catalyzes the dephosphorylation of 2-6 carbon acid sugars in vitro.</text>
</comment>
<dbReference type="InterPro" id="IPR036412">
    <property type="entry name" value="HAD-like_sf"/>
</dbReference>
<keyword evidence="4 5" id="KW-0460">Magnesium</keyword>
<reference evidence="9 10" key="1">
    <citation type="submission" date="2020-08" db="EMBL/GenBank/DDBJ databases">
        <title>Genomic Encyclopedia of Type Strains, Phase IV (KMG-IV): sequencing the most valuable type-strain genomes for metagenomic binning, comparative biology and taxonomic classification.</title>
        <authorList>
            <person name="Goeker M."/>
        </authorList>
    </citation>
    <scope>NUCLEOTIDE SEQUENCE [LARGE SCALE GENOMIC DNA]</scope>
    <source>
        <strain evidence="9 10">DSM 21769</strain>
    </source>
</reference>
<evidence type="ECO:0000256" key="5">
    <source>
        <dbReference type="PIRNR" id="PIRNR000915"/>
    </source>
</evidence>
<dbReference type="PIRSF" id="PIRSF000915">
    <property type="entry name" value="PGP-type_phosphatase"/>
    <property type="match status" value="1"/>
</dbReference>
<protein>
    <recommendedName>
        <fullName evidence="5">Acid sugar phosphatase</fullName>
        <ecNumber evidence="5">3.1.3.-</ecNumber>
    </recommendedName>
</protein>
<dbReference type="EC" id="3.1.3.-" evidence="5"/>
<evidence type="ECO:0000256" key="4">
    <source>
        <dbReference type="ARBA" id="ARBA00022842"/>
    </source>
</evidence>
<evidence type="ECO:0000256" key="2">
    <source>
        <dbReference type="ARBA" id="ARBA00022723"/>
    </source>
</evidence>
<accession>A0A841PMY1</accession>
<dbReference type="FunFam" id="3.40.50.1000:FF:000053">
    <property type="entry name" value="TIGR01457 family HAD hydrolase"/>
    <property type="match status" value="1"/>
</dbReference>
<dbReference type="SFLD" id="SFLDG01139">
    <property type="entry name" value="C2.A:_Pyridoxal_Phosphate_Phos"/>
    <property type="match status" value="1"/>
</dbReference>
<dbReference type="Proteomes" id="UP000568839">
    <property type="component" value="Unassembled WGS sequence"/>
</dbReference>
<dbReference type="Pfam" id="PF13344">
    <property type="entry name" value="Hydrolase_6"/>
    <property type="match status" value="1"/>
</dbReference>
<dbReference type="NCBIfam" id="TIGR01460">
    <property type="entry name" value="HAD-SF-IIA"/>
    <property type="match status" value="1"/>
</dbReference>